<dbReference type="PATRIC" id="fig|1303.81.peg.1847"/>
<dbReference type="OrthoDB" id="2233874at2"/>
<name>A0A139PI89_STROR</name>
<evidence type="ECO:0000313" key="1">
    <source>
        <dbReference type="EMBL" id="KXT89996.1"/>
    </source>
</evidence>
<dbReference type="EMBL" id="LQZP01000368">
    <property type="protein sequence ID" value="KXT89996.1"/>
    <property type="molecule type" value="Genomic_DNA"/>
</dbReference>
<dbReference type="EMBL" id="QEWJ01000008">
    <property type="protein sequence ID" value="RXX20535.1"/>
    <property type="molecule type" value="Genomic_DNA"/>
</dbReference>
<gene>
    <name evidence="2" type="ORF">DF216_07175</name>
    <name evidence="1" type="ORF">SORDD21_01506</name>
</gene>
<evidence type="ECO:0000313" key="3">
    <source>
        <dbReference type="Proteomes" id="UP000070053"/>
    </source>
</evidence>
<sequence>MISEQNYNKLLEKFGDISSFAIYKESKNNDKATSENISYEEAIENHQKDYINPSNIILMVNPSAKREQSPDSNFSSFHHSNINDRHLRFLTMKTSTFWRNLYGSYVTDLFSDVVESVMDNLISAVKDDNKKDYRKQSYKKLIEQLEILSQDSKEEKLNIYVCGALSKSKRKDFIFFIEELIEEISENSDLNIELSFYAVYHPGYQNLKKLIQGGCEKIVKHSMKVE</sequence>
<accession>A0A139PI89</accession>
<comment type="caution">
    <text evidence="1">The sequence shown here is derived from an EMBL/GenBank/DDBJ whole genome shotgun (WGS) entry which is preliminary data.</text>
</comment>
<protein>
    <submittedName>
        <fullName evidence="1">Uncharacterized protein</fullName>
    </submittedName>
</protein>
<reference evidence="1 3" key="1">
    <citation type="submission" date="2016-01" db="EMBL/GenBank/DDBJ databases">
        <title>Highly variable Streptococcus oralis are common among viridans streptococci isolated from primates.</title>
        <authorList>
            <person name="Denapaite D."/>
            <person name="Rieger M."/>
            <person name="Koendgen S."/>
            <person name="Brueckner R."/>
            <person name="Ochigava I."/>
            <person name="Kappeler P."/>
            <person name="Maetz-Rensing K."/>
            <person name="Leendertz F."/>
            <person name="Hakenbeck R."/>
        </authorList>
    </citation>
    <scope>NUCLEOTIDE SEQUENCE [LARGE SCALE GENOMIC DNA]</scope>
    <source>
        <strain evidence="1 3">DD21</strain>
    </source>
</reference>
<dbReference type="Proteomes" id="UP000289485">
    <property type="component" value="Unassembled WGS sequence"/>
</dbReference>
<evidence type="ECO:0000313" key="2">
    <source>
        <dbReference type="EMBL" id="RXX20535.1"/>
    </source>
</evidence>
<proteinExistence type="predicted"/>
<dbReference type="Proteomes" id="UP000070053">
    <property type="component" value="Unassembled WGS sequence"/>
</dbReference>
<dbReference type="RefSeq" id="WP_000622617.1">
    <property type="nucleotide sequence ID" value="NZ_JAHZPH010000005.1"/>
</dbReference>
<dbReference type="AlphaFoldDB" id="A0A139PI89"/>
<evidence type="ECO:0000313" key="4">
    <source>
        <dbReference type="Proteomes" id="UP000289485"/>
    </source>
</evidence>
<organism evidence="1 3">
    <name type="scientific">Streptococcus oralis</name>
    <dbReference type="NCBI Taxonomy" id="1303"/>
    <lineage>
        <taxon>Bacteria</taxon>
        <taxon>Bacillati</taxon>
        <taxon>Bacillota</taxon>
        <taxon>Bacilli</taxon>
        <taxon>Lactobacillales</taxon>
        <taxon>Streptococcaceae</taxon>
        <taxon>Streptococcus</taxon>
    </lineage>
</organism>
<reference evidence="2 4" key="2">
    <citation type="submission" date="2018-05" db="EMBL/GenBank/DDBJ databases">
        <title>Streptococcus from otitis media.</title>
        <authorList>
            <person name="Wayes A.M."/>
            <person name="Jakubovics N.S."/>
        </authorList>
    </citation>
    <scope>NUCLEOTIDE SEQUENCE [LARGE SCALE GENOMIC DNA]</scope>
    <source>
        <strain evidence="2 4">NU43</strain>
    </source>
</reference>